<feature type="chain" id="PRO_5012020092" description="gamma-glutamylcyclotransferase" evidence="5">
    <location>
        <begin position="21"/>
        <end position="204"/>
    </location>
</feature>
<keyword evidence="2" id="KW-0456">Lyase</keyword>
<feature type="binding site" evidence="4">
    <location>
        <begin position="34"/>
        <end position="39"/>
    </location>
    <ligand>
        <name>substrate</name>
    </ligand>
</feature>
<dbReference type="PANTHER" id="PTHR12935:SF0">
    <property type="entry name" value="GAMMA-GLUTAMYLCYCLOTRANSFERASE"/>
    <property type="match status" value="1"/>
</dbReference>
<organism evidence="6">
    <name type="scientific">Heliothis virescens</name>
    <name type="common">Tobacco budworm moth</name>
    <dbReference type="NCBI Taxonomy" id="7102"/>
    <lineage>
        <taxon>Eukaryota</taxon>
        <taxon>Metazoa</taxon>
        <taxon>Ecdysozoa</taxon>
        <taxon>Arthropoda</taxon>
        <taxon>Hexapoda</taxon>
        <taxon>Insecta</taxon>
        <taxon>Pterygota</taxon>
        <taxon>Neoptera</taxon>
        <taxon>Endopterygota</taxon>
        <taxon>Lepidoptera</taxon>
        <taxon>Glossata</taxon>
        <taxon>Ditrysia</taxon>
        <taxon>Noctuoidea</taxon>
        <taxon>Noctuidae</taxon>
        <taxon>Heliothinae</taxon>
        <taxon>Heliothis</taxon>
    </lineage>
</organism>
<evidence type="ECO:0000313" key="6">
    <source>
        <dbReference type="EMBL" id="PCG75343.1"/>
    </source>
</evidence>
<dbReference type="EMBL" id="NWSH01000609">
    <property type="protein sequence ID" value="PCG75343.1"/>
    <property type="molecule type" value="Genomic_DNA"/>
</dbReference>
<evidence type="ECO:0000256" key="5">
    <source>
        <dbReference type="SAM" id="SignalP"/>
    </source>
</evidence>
<dbReference type="STRING" id="7102.A0A2A4JV31"/>
<evidence type="ECO:0000256" key="2">
    <source>
        <dbReference type="ARBA" id="ARBA00023239"/>
    </source>
</evidence>
<gene>
    <name evidence="6" type="ORF">B5V51_11873</name>
</gene>
<feature type="binding site" evidence="4">
    <location>
        <position position="161"/>
    </location>
    <ligand>
        <name>substrate</name>
    </ligand>
</feature>
<dbReference type="CDD" id="cd06661">
    <property type="entry name" value="GGCT_like"/>
    <property type="match status" value="1"/>
</dbReference>
<dbReference type="GO" id="GO:0003839">
    <property type="term" value="F:gamma-glutamylcyclotransferase activity"/>
    <property type="evidence" value="ECO:0007669"/>
    <property type="project" value="UniProtKB-EC"/>
</dbReference>
<dbReference type="SUPFAM" id="SSF110857">
    <property type="entry name" value="Gamma-glutamyl cyclotransferase-like"/>
    <property type="match status" value="1"/>
</dbReference>
<reference evidence="6" key="1">
    <citation type="submission" date="2017-09" db="EMBL/GenBank/DDBJ databases">
        <title>Contemporary evolution of a Lepidopteran species, Heliothis virescens, in response to modern agricultural practices.</title>
        <authorList>
            <person name="Fritz M.L."/>
            <person name="Deyonke A.M."/>
            <person name="Papanicolaou A."/>
            <person name="Micinski S."/>
            <person name="Westbrook J."/>
            <person name="Gould F."/>
        </authorList>
    </citation>
    <scope>NUCLEOTIDE SEQUENCE [LARGE SCALE GENOMIC DNA]</scope>
    <source>
        <strain evidence="6">HvINT-</strain>
        <tissue evidence="6">Whole body</tissue>
    </source>
</reference>
<feature type="active site" description="Proton acceptor" evidence="3">
    <location>
        <position position="109"/>
    </location>
</feature>
<feature type="signal peptide" evidence="5">
    <location>
        <begin position="1"/>
        <end position="20"/>
    </location>
</feature>
<name>A0A2A4JV31_HELVI</name>
<sequence length="204" mass="23134">MQAQAVLTLIFFCLFNNVYSDSNIVQSPNGTFFYFAYGSNLLTKRLHVQNPSAVFYSVAKLKDHRLDFNIQSELWQGAAATIVEDKGEDVWGAVWTIDIDQMHNLDEQEGVAEGFYFAKNVTVTTVNGQTLVARTYEETQNPSKIENHTDLPLERRPSNTYLEVIALGAIESRLPAEYIGFIFSFPTNGKMATKQRREELGYPF</sequence>
<dbReference type="EC" id="4.3.2.9" evidence="1"/>
<protein>
    <recommendedName>
        <fullName evidence="1">gamma-glutamylcyclotransferase</fullName>
        <ecNumber evidence="1">4.3.2.9</ecNumber>
    </recommendedName>
</protein>
<dbReference type="Gene3D" id="3.10.490.10">
    <property type="entry name" value="Gamma-glutamyl cyclotransferase-like"/>
    <property type="match status" value="1"/>
</dbReference>
<keyword evidence="5" id="KW-0732">Signal</keyword>
<proteinExistence type="predicted"/>
<dbReference type="PANTHER" id="PTHR12935">
    <property type="entry name" value="GAMMA-GLUTAMYLCYCLOTRANSFERASE"/>
    <property type="match status" value="1"/>
</dbReference>
<dbReference type="InterPro" id="IPR036568">
    <property type="entry name" value="GGCT-like_sf"/>
</dbReference>
<evidence type="ECO:0000256" key="4">
    <source>
        <dbReference type="PIRSR" id="PIRSR617939-2"/>
    </source>
</evidence>
<dbReference type="InterPro" id="IPR017939">
    <property type="entry name" value="G-Glutamylcylcotransferase"/>
</dbReference>
<evidence type="ECO:0000256" key="1">
    <source>
        <dbReference type="ARBA" id="ARBA00012346"/>
    </source>
</evidence>
<dbReference type="Pfam" id="PF13772">
    <property type="entry name" value="AIG2_2"/>
    <property type="match status" value="1"/>
</dbReference>
<comment type="caution">
    <text evidence="6">The sequence shown here is derived from an EMBL/GenBank/DDBJ whole genome shotgun (WGS) entry which is preliminary data.</text>
</comment>
<accession>A0A2A4JV31</accession>
<evidence type="ECO:0000256" key="3">
    <source>
        <dbReference type="PIRSR" id="PIRSR617939-1"/>
    </source>
</evidence>
<dbReference type="InterPro" id="IPR013024">
    <property type="entry name" value="GGCT-like"/>
</dbReference>
<dbReference type="AlphaFoldDB" id="A0A2A4JV31"/>